<sequence length="345" mass="40434">MVEAIYLKRYRMKNRKWKEFRLAELFQVKRGKRLVESSRIAGMRPFITAGFHNSGIASFIANSEQEIFPKNTITIDMFANAFYRNYSYSADDNILVLINDDISENCKLFITSVFDNANQFGYGKQYRLGNFKRQKIMLPVTNYGTPDWAFMEEYVQIKYNQIKDTYKFPEQHKISDFRELDEVEWGEFLISDYFDVNKERGSESNMDSLAKGNLPLISARKFGNGLKGFVETEPRKIKSSNVITWNKDGDGGAGLAYYQEFKFAVDSHVFVLYAKFPANKYNQLFIVTLLSKYKEVFNHGRANSLSRYKAEKIMLPSKDGLPDFVFMEQYMKRLENRIIKNWRLN</sequence>
<dbReference type="Proteomes" id="UP000234761">
    <property type="component" value="Unassembled WGS sequence"/>
</dbReference>
<dbReference type="Gene3D" id="3.90.220.20">
    <property type="entry name" value="DNA methylase specificity domains"/>
    <property type="match status" value="2"/>
</dbReference>
<dbReference type="InterPro" id="IPR000055">
    <property type="entry name" value="Restrct_endonuc_typeI_TRD"/>
</dbReference>
<comment type="similarity">
    <text evidence="1">Belongs to the type-I restriction system S methylase family.</text>
</comment>
<accession>A0A2I1UDY1</accession>
<gene>
    <name evidence="5" type="ORF">CYK16_06625</name>
</gene>
<organism evidence="5 6">
    <name type="scientific">Streptococcus oralis subsp. dentisani</name>
    <dbReference type="NCBI Taxonomy" id="1458253"/>
    <lineage>
        <taxon>Bacteria</taxon>
        <taxon>Bacillati</taxon>
        <taxon>Bacillota</taxon>
        <taxon>Bacilli</taxon>
        <taxon>Lactobacillales</taxon>
        <taxon>Streptococcaceae</taxon>
        <taxon>Streptococcus</taxon>
    </lineage>
</organism>
<feature type="domain" description="Type I restriction modification DNA specificity" evidence="4">
    <location>
        <begin position="15"/>
        <end position="156"/>
    </location>
</feature>
<dbReference type="GO" id="GO:0003677">
    <property type="term" value="F:DNA binding"/>
    <property type="evidence" value="ECO:0007669"/>
    <property type="project" value="UniProtKB-KW"/>
</dbReference>
<dbReference type="AlphaFoldDB" id="A0A2I1UDY1"/>
<proteinExistence type="inferred from homology"/>
<dbReference type="EMBL" id="PKIG01000003">
    <property type="protein sequence ID" value="PLA04111.1"/>
    <property type="molecule type" value="Genomic_DNA"/>
</dbReference>
<keyword evidence="2" id="KW-0680">Restriction system</keyword>
<dbReference type="GO" id="GO:0009307">
    <property type="term" value="P:DNA restriction-modification system"/>
    <property type="evidence" value="ECO:0007669"/>
    <property type="project" value="UniProtKB-KW"/>
</dbReference>
<dbReference type="InterPro" id="IPR044946">
    <property type="entry name" value="Restrct_endonuc_typeI_TRD_sf"/>
</dbReference>
<reference evidence="5 6" key="1">
    <citation type="submission" date="2017-12" db="EMBL/GenBank/DDBJ databases">
        <title>Phylogenetic diversity of female urinary microbiome.</title>
        <authorList>
            <person name="Thomas-White K."/>
            <person name="Wolfe A.J."/>
        </authorList>
    </citation>
    <scope>NUCLEOTIDE SEQUENCE [LARGE SCALE GENOMIC DNA]</scope>
    <source>
        <strain evidence="5 6">UMB0832</strain>
    </source>
</reference>
<evidence type="ECO:0000256" key="1">
    <source>
        <dbReference type="ARBA" id="ARBA00010923"/>
    </source>
</evidence>
<evidence type="ECO:0000313" key="5">
    <source>
        <dbReference type="EMBL" id="PLA04111.1"/>
    </source>
</evidence>
<feature type="domain" description="Type I restriction modification DNA specificity" evidence="4">
    <location>
        <begin position="183"/>
        <end position="339"/>
    </location>
</feature>
<evidence type="ECO:0000256" key="2">
    <source>
        <dbReference type="ARBA" id="ARBA00022747"/>
    </source>
</evidence>
<keyword evidence="6" id="KW-1185">Reference proteome</keyword>
<protein>
    <recommendedName>
        <fullName evidence="4">Type I restriction modification DNA specificity domain-containing protein</fullName>
    </recommendedName>
</protein>
<name>A0A2I1UDY1_STROR</name>
<dbReference type="Pfam" id="PF01420">
    <property type="entry name" value="Methylase_S"/>
    <property type="match status" value="2"/>
</dbReference>
<keyword evidence="3" id="KW-0238">DNA-binding</keyword>
<evidence type="ECO:0000259" key="4">
    <source>
        <dbReference type="Pfam" id="PF01420"/>
    </source>
</evidence>
<evidence type="ECO:0000313" key="6">
    <source>
        <dbReference type="Proteomes" id="UP000234761"/>
    </source>
</evidence>
<evidence type="ECO:0000256" key="3">
    <source>
        <dbReference type="ARBA" id="ARBA00023125"/>
    </source>
</evidence>
<dbReference type="SUPFAM" id="SSF116734">
    <property type="entry name" value="DNA methylase specificity domain"/>
    <property type="match status" value="2"/>
</dbReference>
<comment type="caution">
    <text evidence="5">The sequence shown here is derived from an EMBL/GenBank/DDBJ whole genome shotgun (WGS) entry which is preliminary data.</text>
</comment>